<dbReference type="Gene3D" id="3.40.50.10860">
    <property type="entry name" value="Leucine Dehydrogenase, chain A, domain 1"/>
    <property type="match status" value="1"/>
</dbReference>
<dbReference type="GO" id="GO:0008652">
    <property type="term" value="P:amino acid biosynthetic process"/>
    <property type="evidence" value="ECO:0007669"/>
    <property type="project" value="UniProtKB-KW"/>
</dbReference>
<dbReference type="CDD" id="cd01065">
    <property type="entry name" value="NAD_bind_Shikimate_DH"/>
    <property type="match status" value="1"/>
</dbReference>
<feature type="domain" description="Shikimate dehydrogenase substrate binding N-terminal" evidence="10">
    <location>
        <begin position="14"/>
        <end position="96"/>
    </location>
</feature>
<keyword evidence="3 9" id="KW-0521">NADP</keyword>
<dbReference type="EMBL" id="SDKC01000001">
    <property type="protein sequence ID" value="RXS74709.1"/>
    <property type="molecule type" value="Genomic_DNA"/>
</dbReference>
<dbReference type="HAMAP" id="MF_00222">
    <property type="entry name" value="Shikimate_DH_AroE"/>
    <property type="match status" value="1"/>
</dbReference>
<dbReference type="GO" id="GO:0030266">
    <property type="term" value="F:quinate 3-dehydrogenase (NAD+) activity"/>
    <property type="evidence" value="ECO:0007669"/>
    <property type="project" value="UniProtKB-EC"/>
</dbReference>
<evidence type="ECO:0000313" key="13">
    <source>
        <dbReference type="Proteomes" id="UP000290106"/>
    </source>
</evidence>
<evidence type="ECO:0000313" key="12">
    <source>
        <dbReference type="EMBL" id="RXS74709.1"/>
    </source>
</evidence>
<dbReference type="OrthoDB" id="9792692at2"/>
<comment type="catalytic activity">
    <reaction evidence="9">
        <text>shikimate + NADP(+) = 3-dehydroshikimate + NADPH + H(+)</text>
        <dbReference type="Rhea" id="RHEA:17737"/>
        <dbReference type="ChEBI" id="CHEBI:15378"/>
        <dbReference type="ChEBI" id="CHEBI:16630"/>
        <dbReference type="ChEBI" id="CHEBI:36208"/>
        <dbReference type="ChEBI" id="CHEBI:57783"/>
        <dbReference type="ChEBI" id="CHEBI:58349"/>
        <dbReference type="EC" id="1.1.1.25"/>
    </reaction>
</comment>
<evidence type="ECO:0000256" key="7">
    <source>
        <dbReference type="ARBA" id="ARBA00052329"/>
    </source>
</evidence>
<comment type="pathway">
    <text evidence="1 9">Metabolic intermediate biosynthesis; chorismate biosynthesis; chorismate from D-erythrose 4-phosphate and phosphoenolpyruvate: step 4/7.</text>
</comment>
<dbReference type="GO" id="GO:0050661">
    <property type="term" value="F:NADP binding"/>
    <property type="evidence" value="ECO:0007669"/>
    <property type="project" value="InterPro"/>
</dbReference>
<dbReference type="Proteomes" id="UP000290106">
    <property type="component" value="Unassembled WGS sequence"/>
</dbReference>
<evidence type="ECO:0000256" key="9">
    <source>
        <dbReference type="HAMAP-Rule" id="MF_00222"/>
    </source>
</evidence>
<organism evidence="12 13">
    <name type="scientific">Blautia faecicola</name>
    <dbReference type="NCBI Taxonomy" id="2509240"/>
    <lineage>
        <taxon>Bacteria</taxon>
        <taxon>Bacillati</taxon>
        <taxon>Bacillota</taxon>
        <taxon>Clostridia</taxon>
        <taxon>Lachnospirales</taxon>
        <taxon>Lachnospiraceae</taxon>
        <taxon>Blautia</taxon>
    </lineage>
</organism>
<feature type="binding site" evidence="9">
    <location>
        <position position="69"/>
    </location>
    <ligand>
        <name>shikimate</name>
        <dbReference type="ChEBI" id="CHEBI:36208"/>
    </ligand>
</feature>
<dbReference type="GO" id="GO:0052734">
    <property type="term" value="F:shikimate 3-dehydrogenase (NAD+) activity"/>
    <property type="evidence" value="ECO:0007669"/>
    <property type="project" value="RHEA"/>
</dbReference>
<dbReference type="InterPro" id="IPR046346">
    <property type="entry name" value="Aminoacid_DH-like_N_sf"/>
</dbReference>
<keyword evidence="5 9" id="KW-0057">Aromatic amino acid biosynthesis</keyword>
<evidence type="ECO:0000256" key="8">
    <source>
        <dbReference type="ARBA" id="ARBA00060613"/>
    </source>
</evidence>
<evidence type="ECO:0000259" key="11">
    <source>
        <dbReference type="Pfam" id="PF18317"/>
    </source>
</evidence>
<dbReference type="UniPathway" id="UPA00053">
    <property type="reaction ID" value="UER00087"/>
</dbReference>
<dbReference type="InterPro" id="IPR022893">
    <property type="entry name" value="Shikimate_DH_fam"/>
</dbReference>
<evidence type="ECO:0000256" key="3">
    <source>
        <dbReference type="ARBA" id="ARBA00022857"/>
    </source>
</evidence>
<feature type="binding site" evidence="9">
    <location>
        <position position="109"/>
    </location>
    <ligand>
        <name>shikimate</name>
        <dbReference type="ChEBI" id="CHEBI:36208"/>
    </ligand>
</feature>
<dbReference type="SUPFAM" id="SSF51735">
    <property type="entry name" value="NAD(P)-binding Rossmann-fold domains"/>
    <property type="match status" value="1"/>
</dbReference>
<comment type="catalytic activity">
    <reaction evidence="6">
        <text>L-quinate + NAD(+) = 3-dehydroquinate + NADH + H(+)</text>
        <dbReference type="Rhea" id="RHEA:22364"/>
        <dbReference type="ChEBI" id="CHEBI:15378"/>
        <dbReference type="ChEBI" id="CHEBI:29751"/>
        <dbReference type="ChEBI" id="CHEBI:32364"/>
        <dbReference type="ChEBI" id="CHEBI:57540"/>
        <dbReference type="ChEBI" id="CHEBI:57945"/>
        <dbReference type="EC" id="1.1.1.24"/>
    </reaction>
</comment>
<feature type="active site" description="Proton acceptor" evidence="9">
    <location>
        <position position="73"/>
    </location>
</feature>
<dbReference type="InterPro" id="IPR036291">
    <property type="entry name" value="NAD(P)-bd_dom_sf"/>
</dbReference>
<name>A0A4Q1RGJ6_9FIRM</name>
<comment type="similarity">
    <text evidence="9">Belongs to the shikimate dehydrogenase family.</text>
</comment>
<feature type="binding site" evidence="9">
    <location>
        <position position="85"/>
    </location>
    <ligand>
        <name>NADP(+)</name>
        <dbReference type="ChEBI" id="CHEBI:58349"/>
    </ligand>
</feature>
<keyword evidence="2 9" id="KW-0028">Amino-acid biosynthesis</keyword>
<dbReference type="GO" id="GO:0009073">
    <property type="term" value="P:aromatic amino acid family biosynthetic process"/>
    <property type="evidence" value="ECO:0007669"/>
    <property type="project" value="UniProtKB-KW"/>
</dbReference>
<feature type="binding site" evidence="9">
    <location>
        <position position="94"/>
    </location>
    <ligand>
        <name>shikimate</name>
        <dbReference type="ChEBI" id="CHEBI:36208"/>
    </ligand>
</feature>
<gene>
    <name evidence="9 12" type="primary">aroE</name>
    <name evidence="12" type="ORF">ETP43_05445</name>
</gene>
<dbReference type="Gene3D" id="3.40.50.720">
    <property type="entry name" value="NAD(P)-binding Rossmann-like Domain"/>
    <property type="match status" value="1"/>
</dbReference>
<comment type="pathway">
    <text evidence="8">Aromatic compound metabolism; 3,4-dihydroxybenzoate biosynthesis; 3-dehydroquinate from D-quinate (NAD(+) route).</text>
</comment>
<dbReference type="NCBIfam" id="NF009200">
    <property type="entry name" value="PRK12548.1"/>
    <property type="match status" value="1"/>
</dbReference>
<dbReference type="FunFam" id="3.40.50.720:FF:000086">
    <property type="entry name" value="Quinate/shikimate dehydrogenase"/>
    <property type="match status" value="1"/>
</dbReference>
<dbReference type="EC" id="1.1.1.25" evidence="9"/>
<proteinExistence type="inferred from homology"/>
<feature type="domain" description="SDH C-terminal" evidence="11">
    <location>
        <begin position="261"/>
        <end position="282"/>
    </location>
</feature>
<dbReference type="PANTHER" id="PTHR21089">
    <property type="entry name" value="SHIKIMATE DEHYDROGENASE"/>
    <property type="match status" value="1"/>
</dbReference>
<dbReference type="InterPro" id="IPR013708">
    <property type="entry name" value="Shikimate_DH-bd_N"/>
</dbReference>
<dbReference type="GO" id="GO:0009423">
    <property type="term" value="P:chorismate biosynthetic process"/>
    <property type="evidence" value="ECO:0007669"/>
    <property type="project" value="UniProtKB-UniRule"/>
</dbReference>
<comment type="caution">
    <text evidence="9">Lacks conserved residue(s) required for the propagation of feature annotation.</text>
</comment>
<evidence type="ECO:0000256" key="6">
    <source>
        <dbReference type="ARBA" id="ARBA00051639"/>
    </source>
</evidence>
<dbReference type="SUPFAM" id="SSF53223">
    <property type="entry name" value="Aminoacid dehydrogenase-like, N-terminal domain"/>
    <property type="match status" value="1"/>
</dbReference>
<feature type="binding site" evidence="9">
    <location>
        <position position="235"/>
    </location>
    <ligand>
        <name>NADP(+)</name>
        <dbReference type="ChEBI" id="CHEBI:58349"/>
    </ligand>
</feature>
<protein>
    <recommendedName>
        <fullName evidence="9">Shikimate dehydrogenase (NADP(+))</fullName>
        <shortName evidence="9">SDH</shortName>
        <ecNumber evidence="9">1.1.1.25</ecNumber>
    </recommendedName>
</protein>
<dbReference type="PANTHER" id="PTHR21089:SF1">
    <property type="entry name" value="BIFUNCTIONAL 3-DEHYDROQUINATE DEHYDRATASE_SHIKIMATE DEHYDROGENASE, CHLOROPLASTIC"/>
    <property type="match status" value="1"/>
</dbReference>
<comment type="catalytic activity">
    <reaction evidence="7">
        <text>shikimate + NAD(+) = 3-dehydroshikimate + NADH + H(+)</text>
        <dbReference type="Rhea" id="RHEA:17741"/>
        <dbReference type="ChEBI" id="CHEBI:15378"/>
        <dbReference type="ChEBI" id="CHEBI:16630"/>
        <dbReference type="ChEBI" id="CHEBI:36208"/>
        <dbReference type="ChEBI" id="CHEBI:57540"/>
        <dbReference type="ChEBI" id="CHEBI:57945"/>
    </reaction>
</comment>
<dbReference type="Pfam" id="PF18317">
    <property type="entry name" value="SDH_C"/>
    <property type="match status" value="1"/>
</dbReference>
<feature type="binding site" evidence="9">
    <location>
        <position position="259"/>
    </location>
    <ligand>
        <name>NADP(+)</name>
        <dbReference type="ChEBI" id="CHEBI:58349"/>
    </ligand>
</feature>
<dbReference type="Pfam" id="PF08501">
    <property type="entry name" value="Shikimate_dh_N"/>
    <property type="match status" value="1"/>
</dbReference>
<dbReference type="InterPro" id="IPR041121">
    <property type="entry name" value="SDH_C"/>
</dbReference>
<dbReference type="RefSeq" id="WP_129257309.1">
    <property type="nucleotide sequence ID" value="NZ_DAWBJR010000022.1"/>
</dbReference>
<feature type="binding site" evidence="9">
    <location>
        <begin position="133"/>
        <end position="137"/>
    </location>
    <ligand>
        <name>NADP(+)</name>
        <dbReference type="ChEBI" id="CHEBI:58349"/>
    </ligand>
</feature>
<dbReference type="GO" id="GO:0019632">
    <property type="term" value="P:shikimate metabolic process"/>
    <property type="evidence" value="ECO:0007669"/>
    <property type="project" value="InterPro"/>
</dbReference>
<keyword evidence="13" id="KW-1185">Reference proteome</keyword>
<comment type="function">
    <text evidence="9">Involved in the biosynthesis of the chorismate, which leads to the biosynthesis of aromatic amino acids. Catalyzes the reversible NADPH linked reduction of 3-dehydroshikimate (DHSA) to yield shikimate (SA).</text>
</comment>
<evidence type="ECO:0000256" key="2">
    <source>
        <dbReference type="ARBA" id="ARBA00022605"/>
    </source>
</evidence>
<feature type="binding site" evidence="9">
    <location>
        <position position="266"/>
    </location>
    <ligand>
        <name>shikimate</name>
        <dbReference type="ChEBI" id="CHEBI:36208"/>
    </ligand>
</feature>
<evidence type="ECO:0000256" key="4">
    <source>
        <dbReference type="ARBA" id="ARBA00023002"/>
    </source>
</evidence>
<evidence type="ECO:0000259" key="10">
    <source>
        <dbReference type="Pfam" id="PF08501"/>
    </source>
</evidence>
<comment type="caution">
    <text evidence="12">The sequence shown here is derived from an EMBL/GenBank/DDBJ whole genome shotgun (WGS) entry which is preliminary data.</text>
</comment>
<feature type="binding site" evidence="9">
    <location>
        <position position="237"/>
    </location>
    <ligand>
        <name>shikimate</name>
        <dbReference type="ChEBI" id="CHEBI:36208"/>
    </ligand>
</feature>
<accession>A0A4Q1RGJ6</accession>
<reference evidence="12 13" key="1">
    <citation type="submission" date="2019-01" db="EMBL/GenBank/DDBJ databases">
        <title>Blautia sp. nov. KGMB01111 isolated human feces.</title>
        <authorList>
            <person name="Park J.-E."/>
            <person name="Kim J.-S."/>
            <person name="Park S.-H."/>
        </authorList>
    </citation>
    <scope>NUCLEOTIDE SEQUENCE [LARGE SCALE GENOMIC DNA]</scope>
    <source>
        <strain evidence="12 13">KGMB01111</strain>
    </source>
</reference>
<sequence length="293" mass="31916">MEQRIKGTTGLLALIGSPVGHSGSPDMYNFCFRYHNLDYCYMAFDIKEDQVPAALDAMRLFNMRGCNVTMPCKTAAAQNMDELSDAARIIGAVNTIVNENGKLVGHMTDGIGFVENLRDHGVDVKGKKMVVLGAGGAATAIQVQCALDGAASISIFNPNDPFLDRAKNTAAKLKKEVPDCDVQVFCIEDQDKLKEEIAKADILVNGTLAGMKPHEDVSLITDKSVFRPDLVVCDVVYNPEETRLLREAREAGCAKTIGGKGMLLWQGVAAYKLYTGLDMPVEEYKKFQAENAK</sequence>
<dbReference type="InterPro" id="IPR011342">
    <property type="entry name" value="Shikimate_DH"/>
</dbReference>
<evidence type="ECO:0000256" key="1">
    <source>
        <dbReference type="ARBA" id="ARBA00004871"/>
    </source>
</evidence>
<dbReference type="GO" id="GO:0004764">
    <property type="term" value="F:shikimate 3-dehydrogenase (NADP+) activity"/>
    <property type="evidence" value="ECO:0007669"/>
    <property type="project" value="UniProtKB-UniRule"/>
</dbReference>
<comment type="subunit">
    <text evidence="9">Homodimer.</text>
</comment>
<evidence type="ECO:0000256" key="5">
    <source>
        <dbReference type="ARBA" id="ARBA00023141"/>
    </source>
</evidence>
<feature type="binding site" evidence="9">
    <location>
        <begin position="22"/>
        <end position="24"/>
    </location>
    <ligand>
        <name>shikimate</name>
        <dbReference type="ChEBI" id="CHEBI:36208"/>
    </ligand>
</feature>
<dbReference type="NCBIfam" id="TIGR00507">
    <property type="entry name" value="aroE"/>
    <property type="match status" value="1"/>
</dbReference>
<keyword evidence="4 9" id="KW-0560">Oxidoreductase</keyword>
<dbReference type="AlphaFoldDB" id="A0A4Q1RGJ6"/>